<sequence>TWQDSGSSPPLSINYIKREQPRLIVQINFYSCIMRNTTIIFFAFLACILLVSAEEAPAAEVPCVRPCTRHFQPVCGKQGRKSRQFSNACMWKNHNCENTEDAYPDMEPGPCPPKSPPTE</sequence>
<feature type="region of interest" description="Disordered" evidence="1">
    <location>
        <begin position="98"/>
        <end position="119"/>
    </location>
</feature>
<comment type="caution">
    <text evidence="3">The sequence shown here is derived from an EMBL/GenBank/DDBJ whole genome shotgun (WGS) entry which is preliminary data.</text>
</comment>
<accession>A0A8K0KLL6</accession>
<dbReference type="Proteomes" id="UP000792457">
    <property type="component" value="Unassembled WGS sequence"/>
</dbReference>
<reference evidence="3" key="1">
    <citation type="submission" date="2013-04" db="EMBL/GenBank/DDBJ databases">
        <authorList>
            <person name="Qu J."/>
            <person name="Murali S.C."/>
            <person name="Bandaranaike D."/>
            <person name="Bellair M."/>
            <person name="Blankenburg K."/>
            <person name="Chao H."/>
            <person name="Dinh H."/>
            <person name="Doddapaneni H."/>
            <person name="Downs B."/>
            <person name="Dugan-Rocha S."/>
            <person name="Elkadiri S."/>
            <person name="Gnanaolivu R.D."/>
            <person name="Hernandez B."/>
            <person name="Javaid M."/>
            <person name="Jayaseelan J.C."/>
            <person name="Lee S."/>
            <person name="Li M."/>
            <person name="Ming W."/>
            <person name="Munidasa M."/>
            <person name="Muniz J."/>
            <person name="Nguyen L."/>
            <person name="Ongeri F."/>
            <person name="Osuji N."/>
            <person name="Pu L.-L."/>
            <person name="Puazo M."/>
            <person name="Qu C."/>
            <person name="Quiroz J."/>
            <person name="Raj R."/>
            <person name="Weissenberger G."/>
            <person name="Xin Y."/>
            <person name="Zou X."/>
            <person name="Han Y."/>
            <person name="Richards S."/>
            <person name="Worley K."/>
            <person name="Muzny D."/>
            <person name="Gibbs R."/>
        </authorList>
    </citation>
    <scope>NUCLEOTIDE SEQUENCE</scope>
    <source>
        <strain evidence="3">Sampled in the wild</strain>
    </source>
</reference>
<evidence type="ECO:0000256" key="1">
    <source>
        <dbReference type="SAM" id="MobiDB-lite"/>
    </source>
</evidence>
<name>A0A8K0KLL6_LADFU</name>
<keyword evidence="4" id="KW-1185">Reference proteome</keyword>
<evidence type="ECO:0000313" key="3">
    <source>
        <dbReference type="EMBL" id="KAG8235875.1"/>
    </source>
</evidence>
<evidence type="ECO:0000313" key="4">
    <source>
        <dbReference type="Proteomes" id="UP000792457"/>
    </source>
</evidence>
<protein>
    <recommendedName>
        <fullName evidence="2">Kazal-like domain-containing protein</fullName>
    </recommendedName>
</protein>
<dbReference type="InterPro" id="IPR036058">
    <property type="entry name" value="Kazal_dom_sf"/>
</dbReference>
<dbReference type="PROSITE" id="PS51465">
    <property type="entry name" value="KAZAL_2"/>
    <property type="match status" value="1"/>
</dbReference>
<dbReference type="EMBL" id="KZ308961">
    <property type="protein sequence ID" value="KAG8235875.1"/>
    <property type="molecule type" value="Genomic_DNA"/>
</dbReference>
<organism evidence="3 4">
    <name type="scientific">Ladona fulva</name>
    <name type="common">Scarce chaser dragonfly</name>
    <name type="synonym">Libellula fulva</name>
    <dbReference type="NCBI Taxonomy" id="123851"/>
    <lineage>
        <taxon>Eukaryota</taxon>
        <taxon>Metazoa</taxon>
        <taxon>Ecdysozoa</taxon>
        <taxon>Arthropoda</taxon>
        <taxon>Hexapoda</taxon>
        <taxon>Insecta</taxon>
        <taxon>Pterygota</taxon>
        <taxon>Palaeoptera</taxon>
        <taxon>Odonata</taxon>
        <taxon>Epiprocta</taxon>
        <taxon>Anisoptera</taxon>
        <taxon>Libelluloidea</taxon>
        <taxon>Libellulidae</taxon>
        <taxon>Ladona</taxon>
    </lineage>
</organism>
<feature type="non-terminal residue" evidence="3">
    <location>
        <position position="1"/>
    </location>
</feature>
<reference evidence="3" key="2">
    <citation type="submission" date="2017-10" db="EMBL/GenBank/DDBJ databases">
        <title>Ladona fulva Genome sequencing and assembly.</title>
        <authorList>
            <person name="Murali S."/>
            <person name="Richards S."/>
            <person name="Bandaranaike D."/>
            <person name="Bellair M."/>
            <person name="Blankenburg K."/>
            <person name="Chao H."/>
            <person name="Dinh H."/>
            <person name="Doddapaneni H."/>
            <person name="Dugan-Rocha S."/>
            <person name="Elkadiri S."/>
            <person name="Gnanaolivu R."/>
            <person name="Hernandez B."/>
            <person name="Skinner E."/>
            <person name="Javaid M."/>
            <person name="Lee S."/>
            <person name="Li M."/>
            <person name="Ming W."/>
            <person name="Munidasa M."/>
            <person name="Muniz J."/>
            <person name="Nguyen L."/>
            <person name="Hughes D."/>
            <person name="Osuji N."/>
            <person name="Pu L.-L."/>
            <person name="Puazo M."/>
            <person name="Qu C."/>
            <person name="Quiroz J."/>
            <person name="Raj R."/>
            <person name="Weissenberger G."/>
            <person name="Xin Y."/>
            <person name="Zou X."/>
            <person name="Han Y."/>
            <person name="Worley K."/>
            <person name="Muzny D."/>
            <person name="Gibbs R."/>
        </authorList>
    </citation>
    <scope>NUCLEOTIDE SEQUENCE</scope>
    <source>
        <strain evidence="3">Sampled in the wild</strain>
    </source>
</reference>
<dbReference type="InterPro" id="IPR002350">
    <property type="entry name" value="Kazal_dom"/>
</dbReference>
<feature type="compositionally biased region" description="Pro residues" evidence="1">
    <location>
        <begin position="107"/>
        <end position="119"/>
    </location>
</feature>
<gene>
    <name evidence="3" type="ORF">J437_LFUL016482</name>
</gene>
<proteinExistence type="predicted"/>
<evidence type="ECO:0000259" key="2">
    <source>
        <dbReference type="PROSITE" id="PS51465"/>
    </source>
</evidence>
<feature type="domain" description="Kazal-like" evidence="2">
    <location>
        <begin position="57"/>
        <end position="113"/>
    </location>
</feature>
<dbReference type="AlphaFoldDB" id="A0A8K0KLL6"/>
<dbReference type="Gene3D" id="3.30.60.30">
    <property type="match status" value="1"/>
</dbReference>
<dbReference type="SUPFAM" id="SSF100895">
    <property type="entry name" value="Kazal-type serine protease inhibitors"/>
    <property type="match status" value="1"/>
</dbReference>